<accession>A0AAD4DME6</accession>
<gene>
    <name evidence="1" type="ORF">BGZ95_011080</name>
</gene>
<comment type="caution">
    <text evidence="1">The sequence shown here is derived from an EMBL/GenBank/DDBJ whole genome shotgun (WGS) entry which is preliminary data.</text>
</comment>
<name>A0AAD4DME6_9FUNG</name>
<keyword evidence="2" id="KW-1185">Reference proteome</keyword>
<proteinExistence type="predicted"/>
<evidence type="ECO:0000313" key="2">
    <source>
        <dbReference type="Proteomes" id="UP001194580"/>
    </source>
</evidence>
<dbReference type="AlphaFoldDB" id="A0AAD4DME6"/>
<evidence type="ECO:0000313" key="1">
    <source>
        <dbReference type="EMBL" id="KAG0281762.1"/>
    </source>
</evidence>
<sequence length="196" mass="22042">MFGLDDLKEWKADRGKHAPLRGNFTVGGLWLAGEKPLSMAATLDGNPQEDVRLMISTASTCHVFDFETFKRGKLHKEYPHMLNYVPYRDNIDNIVIRSYVGGTPPMKVHGTAVIPIEIDGSLYQVFDVYLVDMSPEIFFTNAPVKAIYGITTIPVLIDGRLFLVENVYLADISPQLQQGLFEHDSDGLYSEVGLFW</sequence>
<protein>
    <submittedName>
        <fullName evidence="1">Uncharacterized protein</fullName>
    </submittedName>
</protein>
<dbReference type="Proteomes" id="UP001194580">
    <property type="component" value="Unassembled WGS sequence"/>
</dbReference>
<reference evidence="1" key="1">
    <citation type="journal article" date="2020" name="Fungal Divers.">
        <title>Resolving the Mortierellaceae phylogeny through synthesis of multi-gene phylogenetics and phylogenomics.</title>
        <authorList>
            <person name="Vandepol N."/>
            <person name="Liber J."/>
            <person name="Desiro A."/>
            <person name="Na H."/>
            <person name="Kennedy M."/>
            <person name="Barry K."/>
            <person name="Grigoriev I.V."/>
            <person name="Miller A.N."/>
            <person name="O'Donnell K."/>
            <person name="Stajich J.E."/>
            <person name="Bonito G."/>
        </authorList>
    </citation>
    <scope>NUCLEOTIDE SEQUENCE</scope>
    <source>
        <strain evidence="1">NRRL 28262</strain>
    </source>
</reference>
<dbReference type="EMBL" id="JAAAIL010000008">
    <property type="protein sequence ID" value="KAG0281762.1"/>
    <property type="molecule type" value="Genomic_DNA"/>
</dbReference>
<organism evidence="1 2">
    <name type="scientific">Linnemannia exigua</name>
    <dbReference type="NCBI Taxonomy" id="604196"/>
    <lineage>
        <taxon>Eukaryota</taxon>
        <taxon>Fungi</taxon>
        <taxon>Fungi incertae sedis</taxon>
        <taxon>Mucoromycota</taxon>
        <taxon>Mortierellomycotina</taxon>
        <taxon>Mortierellomycetes</taxon>
        <taxon>Mortierellales</taxon>
        <taxon>Mortierellaceae</taxon>
        <taxon>Linnemannia</taxon>
    </lineage>
</organism>